<keyword evidence="2" id="KW-1185">Reference proteome</keyword>
<gene>
    <name evidence="1" type="ORF">K460DRAFT_367855</name>
</gene>
<evidence type="ECO:0000313" key="2">
    <source>
        <dbReference type="Proteomes" id="UP000800039"/>
    </source>
</evidence>
<organism evidence="1 2">
    <name type="scientific">Cucurbitaria berberidis CBS 394.84</name>
    <dbReference type="NCBI Taxonomy" id="1168544"/>
    <lineage>
        <taxon>Eukaryota</taxon>
        <taxon>Fungi</taxon>
        <taxon>Dikarya</taxon>
        <taxon>Ascomycota</taxon>
        <taxon>Pezizomycotina</taxon>
        <taxon>Dothideomycetes</taxon>
        <taxon>Pleosporomycetidae</taxon>
        <taxon>Pleosporales</taxon>
        <taxon>Pleosporineae</taxon>
        <taxon>Cucurbitariaceae</taxon>
        <taxon>Cucurbitaria</taxon>
    </lineage>
</organism>
<comment type="caution">
    <text evidence="1">The sequence shown here is derived from an EMBL/GenBank/DDBJ whole genome shotgun (WGS) entry which is preliminary data.</text>
</comment>
<dbReference type="GeneID" id="63850911"/>
<name>A0A9P4L622_9PLEO</name>
<sequence length="137" mass="14782">MDPWLRGTAATISALGAKFLASSGPSPSIAFVSWLRTAVRRFDPTILSKGCASHARALALPHSCGPGDFCPKQSVAKQVSSPQNDVRSPYSLSKLFTFKNKEAGVLRDRYPLPTDVLPQDAASGLEMTSNNKSGMWW</sequence>
<proteinExistence type="predicted"/>
<accession>A0A9P4L622</accession>
<dbReference type="AlphaFoldDB" id="A0A9P4L622"/>
<dbReference type="EMBL" id="ML976617">
    <property type="protein sequence ID" value="KAF1842917.1"/>
    <property type="molecule type" value="Genomic_DNA"/>
</dbReference>
<dbReference type="RefSeq" id="XP_040785480.1">
    <property type="nucleotide sequence ID" value="XM_040933660.1"/>
</dbReference>
<protein>
    <submittedName>
        <fullName evidence="1">Uncharacterized protein</fullName>
    </submittedName>
</protein>
<dbReference type="Proteomes" id="UP000800039">
    <property type="component" value="Unassembled WGS sequence"/>
</dbReference>
<reference evidence="1" key="1">
    <citation type="submission" date="2020-01" db="EMBL/GenBank/DDBJ databases">
        <authorList>
            <consortium name="DOE Joint Genome Institute"/>
            <person name="Haridas S."/>
            <person name="Albert R."/>
            <person name="Binder M."/>
            <person name="Bloem J."/>
            <person name="Labutti K."/>
            <person name="Salamov A."/>
            <person name="Andreopoulos B."/>
            <person name="Baker S.E."/>
            <person name="Barry K."/>
            <person name="Bills G."/>
            <person name="Bluhm B.H."/>
            <person name="Cannon C."/>
            <person name="Castanera R."/>
            <person name="Culley D.E."/>
            <person name="Daum C."/>
            <person name="Ezra D."/>
            <person name="Gonzalez J.B."/>
            <person name="Henrissat B."/>
            <person name="Kuo A."/>
            <person name="Liang C."/>
            <person name="Lipzen A."/>
            <person name="Lutzoni F."/>
            <person name="Magnuson J."/>
            <person name="Mondo S."/>
            <person name="Nolan M."/>
            <person name="Ohm R."/>
            <person name="Pangilinan J."/>
            <person name="Park H.-J."/>
            <person name="Ramirez L."/>
            <person name="Alfaro M."/>
            <person name="Sun H."/>
            <person name="Tritt A."/>
            <person name="Yoshinaga Y."/>
            <person name="Zwiers L.-H."/>
            <person name="Turgeon B.G."/>
            <person name="Goodwin S.B."/>
            <person name="Spatafora J.W."/>
            <person name="Crous P.W."/>
            <person name="Grigoriev I.V."/>
        </authorList>
    </citation>
    <scope>NUCLEOTIDE SEQUENCE</scope>
    <source>
        <strain evidence="1">CBS 394.84</strain>
    </source>
</reference>
<evidence type="ECO:0000313" key="1">
    <source>
        <dbReference type="EMBL" id="KAF1842917.1"/>
    </source>
</evidence>